<keyword evidence="3" id="KW-1185">Reference proteome</keyword>
<dbReference type="AlphaFoldDB" id="A0A0V0SI96"/>
<organism evidence="2 3">
    <name type="scientific">Trichinella nelsoni</name>
    <dbReference type="NCBI Taxonomy" id="6336"/>
    <lineage>
        <taxon>Eukaryota</taxon>
        <taxon>Metazoa</taxon>
        <taxon>Ecdysozoa</taxon>
        <taxon>Nematoda</taxon>
        <taxon>Enoplea</taxon>
        <taxon>Dorylaimia</taxon>
        <taxon>Trichinellida</taxon>
        <taxon>Trichinellidae</taxon>
        <taxon>Trichinella</taxon>
    </lineage>
</organism>
<evidence type="ECO:0000256" key="1">
    <source>
        <dbReference type="SAM" id="Phobius"/>
    </source>
</evidence>
<keyword evidence="1" id="KW-0812">Transmembrane</keyword>
<sequence length="82" mass="9473">MYFNVLNCNDSSFFSISKSVQKNDNNVKLYYLMASVICFRIGTILNVIEFVFNYETPKNGATLLIQINTTLLAKDAWYNKMN</sequence>
<comment type="caution">
    <text evidence="2">The sequence shown here is derived from an EMBL/GenBank/DDBJ whole genome shotgun (WGS) entry which is preliminary data.</text>
</comment>
<dbReference type="Proteomes" id="UP000054630">
    <property type="component" value="Unassembled WGS sequence"/>
</dbReference>
<evidence type="ECO:0000313" key="3">
    <source>
        <dbReference type="Proteomes" id="UP000054630"/>
    </source>
</evidence>
<feature type="transmembrane region" description="Helical" evidence="1">
    <location>
        <begin position="29"/>
        <end position="48"/>
    </location>
</feature>
<dbReference type="EMBL" id="JYDL01000007">
    <property type="protein sequence ID" value="KRX26520.1"/>
    <property type="molecule type" value="Genomic_DNA"/>
</dbReference>
<evidence type="ECO:0000313" key="2">
    <source>
        <dbReference type="EMBL" id="KRX26520.1"/>
    </source>
</evidence>
<protein>
    <submittedName>
        <fullName evidence="2">Uncharacterized protein</fullName>
    </submittedName>
</protein>
<keyword evidence="1" id="KW-1133">Transmembrane helix</keyword>
<gene>
    <name evidence="2" type="ORF">T07_12779</name>
</gene>
<name>A0A0V0SI96_9BILA</name>
<proteinExistence type="predicted"/>
<reference evidence="2 3" key="1">
    <citation type="submission" date="2015-01" db="EMBL/GenBank/DDBJ databases">
        <title>Evolution of Trichinella species and genotypes.</title>
        <authorList>
            <person name="Korhonen P.K."/>
            <person name="Edoardo P."/>
            <person name="Giuseppe L.R."/>
            <person name="Gasser R.B."/>
        </authorList>
    </citation>
    <scope>NUCLEOTIDE SEQUENCE [LARGE SCALE GENOMIC DNA]</scope>
    <source>
        <strain evidence="2">ISS37</strain>
    </source>
</reference>
<keyword evidence="1" id="KW-0472">Membrane</keyword>
<accession>A0A0V0SI96</accession>